<accession>A0A9N7MQ00</accession>
<organism evidence="2 3">
    <name type="scientific">Striga hermonthica</name>
    <name type="common">Purple witchweed</name>
    <name type="synonym">Buchnera hermonthica</name>
    <dbReference type="NCBI Taxonomy" id="68872"/>
    <lineage>
        <taxon>Eukaryota</taxon>
        <taxon>Viridiplantae</taxon>
        <taxon>Streptophyta</taxon>
        <taxon>Embryophyta</taxon>
        <taxon>Tracheophyta</taxon>
        <taxon>Spermatophyta</taxon>
        <taxon>Magnoliopsida</taxon>
        <taxon>eudicotyledons</taxon>
        <taxon>Gunneridae</taxon>
        <taxon>Pentapetalae</taxon>
        <taxon>asterids</taxon>
        <taxon>lamiids</taxon>
        <taxon>Lamiales</taxon>
        <taxon>Orobanchaceae</taxon>
        <taxon>Buchnereae</taxon>
        <taxon>Striga</taxon>
    </lineage>
</organism>
<feature type="transmembrane region" description="Helical" evidence="1">
    <location>
        <begin position="152"/>
        <end position="172"/>
    </location>
</feature>
<dbReference type="AlphaFoldDB" id="A0A9N7MQ00"/>
<sequence>MEQRLDSNSTTLEARNRKEIDKLVSANELQEHNIRNQETKVVHNVNLYFIFQAVVLASITASSTATCRQWWVPFTLSLMAAVTNLLGLCGAVSRVLKSRDELDQSLSDVGFMKLYPITKEQLAQVMPGSPLSHEGKEIVRPKACGLRRWRRCFVAYFVIGLFVGFSGVVMYGCRRMLCNRGDGKCVKLC</sequence>
<keyword evidence="1" id="KW-1133">Transmembrane helix</keyword>
<evidence type="ECO:0008006" key="4">
    <source>
        <dbReference type="Google" id="ProtNLM"/>
    </source>
</evidence>
<keyword evidence="1" id="KW-0472">Membrane</keyword>
<protein>
    <recommendedName>
        <fullName evidence="4">Transmembrane protein</fullName>
    </recommendedName>
</protein>
<evidence type="ECO:0000313" key="3">
    <source>
        <dbReference type="Proteomes" id="UP001153555"/>
    </source>
</evidence>
<dbReference type="Proteomes" id="UP001153555">
    <property type="component" value="Unassembled WGS sequence"/>
</dbReference>
<proteinExistence type="predicted"/>
<reference evidence="2" key="1">
    <citation type="submission" date="2019-12" db="EMBL/GenBank/DDBJ databases">
        <authorList>
            <person name="Scholes J."/>
        </authorList>
    </citation>
    <scope>NUCLEOTIDE SEQUENCE</scope>
</reference>
<dbReference type="PANTHER" id="PTHR33287:SF3">
    <property type="entry name" value="OS03G0453550 PROTEIN"/>
    <property type="match status" value="1"/>
</dbReference>
<feature type="transmembrane region" description="Helical" evidence="1">
    <location>
        <begin position="70"/>
        <end position="92"/>
    </location>
</feature>
<evidence type="ECO:0000313" key="2">
    <source>
        <dbReference type="EMBL" id="CAA0812121.1"/>
    </source>
</evidence>
<name>A0A9N7MQ00_STRHE</name>
<keyword evidence="1" id="KW-0812">Transmembrane</keyword>
<feature type="transmembrane region" description="Helical" evidence="1">
    <location>
        <begin position="45"/>
        <end position="64"/>
    </location>
</feature>
<dbReference type="PANTHER" id="PTHR33287">
    <property type="entry name" value="OS03G0453550 PROTEIN"/>
    <property type="match status" value="1"/>
</dbReference>
<keyword evidence="3" id="KW-1185">Reference proteome</keyword>
<evidence type="ECO:0000256" key="1">
    <source>
        <dbReference type="SAM" id="Phobius"/>
    </source>
</evidence>
<gene>
    <name evidence="2" type="ORF">SHERM_12937</name>
</gene>
<dbReference type="EMBL" id="CACSLK010009714">
    <property type="protein sequence ID" value="CAA0812121.1"/>
    <property type="molecule type" value="Genomic_DNA"/>
</dbReference>
<dbReference type="OrthoDB" id="1679871at2759"/>
<comment type="caution">
    <text evidence="2">The sequence shown here is derived from an EMBL/GenBank/DDBJ whole genome shotgun (WGS) entry which is preliminary data.</text>
</comment>